<reference evidence="2" key="1">
    <citation type="submission" date="2020-04" db="EMBL/GenBank/DDBJ databases">
        <authorList>
            <person name="Alioto T."/>
            <person name="Alioto T."/>
            <person name="Gomez Garrido J."/>
        </authorList>
    </citation>
    <scope>NUCLEOTIDE SEQUENCE</scope>
    <source>
        <strain evidence="2">A484AB</strain>
    </source>
</reference>
<dbReference type="PANTHER" id="PTHR34239">
    <property type="entry name" value="APPLE DOMAIN-CONTAINING PROTEIN"/>
    <property type="match status" value="1"/>
</dbReference>
<dbReference type="Gene3D" id="3.10.10.10">
    <property type="entry name" value="HIV Type 1 Reverse Transcriptase, subunit A, domain 1"/>
    <property type="match status" value="1"/>
</dbReference>
<protein>
    <submittedName>
        <fullName evidence="2">Uncharacterized protein</fullName>
    </submittedName>
</protein>
<dbReference type="InterPro" id="IPR043502">
    <property type="entry name" value="DNA/RNA_pol_sf"/>
</dbReference>
<dbReference type="AlphaFoldDB" id="A0A6S7HDQ9"/>
<dbReference type="SUPFAM" id="SSF56672">
    <property type="entry name" value="DNA/RNA polymerases"/>
    <property type="match status" value="1"/>
</dbReference>
<dbReference type="Gene3D" id="3.30.70.270">
    <property type="match status" value="1"/>
</dbReference>
<dbReference type="Pfam" id="PF00078">
    <property type="entry name" value="RVT_1"/>
    <property type="match status" value="1"/>
</dbReference>
<dbReference type="InterPro" id="IPR043128">
    <property type="entry name" value="Rev_trsase/Diguanyl_cyclase"/>
</dbReference>
<feature type="region of interest" description="Disordered" evidence="1">
    <location>
        <begin position="1"/>
        <end position="59"/>
    </location>
</feature>
<gene>
    <name evidence="2" type="ORF">PACLA_8A052905</name>
</gene>
<name>A0A6S7HDQ9_PARCT</name>
<dbReference type="Proteomes" id="UP001152795">
    <property type="component" value="Unassembled WGS sequence"/>
</dbReference>
<organism evidence="2 3">
    <name type="scientific">Paramuricea clavata</name>
    <name type="common">Red gorgonian</name>
    <name type="synonym">Violescent sea-whip</name>
    <dbReference type="NCBI Taxonomy" id="317549"/>
    <lineage>
        <taxon>Eukaryota</taxon>
        <taxon>Metazoa</taxon>
        <taxon>Cnidaria</taxon>
        <taxon>Anthozoa</taxon>
        <taxon>Octocorallia</taxon>
        <taxon>Malacalcyonacea</taxon>
        <taxon>Plexauridae</taxon>
        <taxon>Paramuricea</taxon>
    </lineage>
</organism>
<comment type="caution">
    <text evidence="2">The sequence shown here is derived from an EMBL/GenBank/DDBJ whole genome shotgun (WGS) entry which is preliminary data.</text>
</comment>
<keyword evidence="3" id="KW-1185">Reference proteome</keyword>
<accession>A0A6S7HDQ9</accession>
<proteinExistence type="predicted"/>
<sequence length="512" mass="57846">HAKQERPSKRRRRRKSSSAEESPDDDISDTEKLCGAVDSAETSSEREGDTPNGQMISEPDDNLLSEIAQEFDSGNDTGPNVSEKLADIVNKRWAEKLDDSKFKSKLEKYNRPANCTRLLVPKVNPEIWANLSHNTKSADLRIVNFQKTLTKAGSALTKMTDSLLELRTKLSKSDTEQQKTLGELVSGNADALALLGHLNIDLSLHRRELIKPHLKREYGALCSTQTPITDFIFGDDLQSQLSSITASNKIGQTTTQRKGVSSISVLSTKQTPEAEVPQQAEKLKPDDQIKVFPDITEVNLSDDVLINYLTYKVTCFKAGRLKHFYAEWASLTSDTEILHMISGQKLEFWHPPYQVFVPRERNDWDATQTQTFETEIKSLLQKGAIVPCAHEQGEFISPIFTTPKKDGTSRMILNLKGLNKFIEYHHFKMESLSTVISLVKRNCYMASVDLKDAYYSVPIANEHQKYLKFLWKGQLYKFVCFPNGLAFCPRKFTKLLKPISSSLRQLGHLSVI</sequence>
<dbReference type="OrthoDB" id="7698392at2759"/>
<dbReference type="PANTHER" id="PTHR34239:SF2">
    <property type="entry name" value="TRANSPOSABLE ELEMENT P TRANSPOSASE_THAP9 CONSERVED DOMAIN-CONTAINING PROTEIN"/>
    <property type="match status" value="1"/>
</dbReference>
<dbReference type="PROSITE" id="PS50878">
    <property type="entry name" value="RT_POL"/>
    <property type="match status" value="1"/>
</dbReference>
<evidence type="ECO:0000256" key="1">
    <source>
        <dbReference type="SAM" id="MobiDB-lite"/>
    </source>
</evidence>
<evidence type="ECO:0000313" key="2">
    <source>
        <dbReference type="EMBL" id="CAB4001377.1"/>
    </source>
</evidence>
<evidence type="ECO:0000313" key="3">
    <source>
        <dbReference type="Proteomes" id="UP001152795"/>
    </source>
</evidence>
<dbReference type="InterPro" id="IPR000477">
    <property type="entry name" value="RT_dom"/>
</dbReference>
<dbReference type="EMBL" id="CACRXK020004071">
    <property type="protein sequence ID" value="CAB4001377.1"/>
    <property type="molecule type" value="Genomic_DNA"/>
</dbReference>
<feature type="non-terminal residue" evidence="2">
    <location>
        <position position="1"/>
    </location>
</feature>